<dbReference type="Gene3D" id="1.10.510.10">
    <property type="entry name" value="Transferase(Phosphotransferase) domain 1"/>
    <property type="match status" value="1"/>
</dbReference>
<dbReference type="EMBL" id="NCDQ01000256">
    <property type="protein sequence ID" value="OYX01282.1"/>
    <property type="molecule type" value="Genomic_DNA"/>
</dbReference>
<evidence type="ECO:0000256" key="3">
    <source>
        <dbReference type="ARBA" id="ARBA00022777"/>
    </source>
</evidence>
<dbReference type="SMART" id="SM00220">
    <property type="entry name" value="S_TKc"/>
    <property type="match status" value="1"/>
</dbReference>
<dbReference type="Proteomes" id="UP000215616">
    <property type="component" value="Unassembled WGS sequence"/>
</dbReference>
<keyword evidence="1" id="KW-0808">Transferase</keyword>
<evidence type="ECO:0000259" key="5">
    <source>
        <dbReference type="PROSITE" id="PS50011"/>
    </source>
</evidence>
<gene>
    <name evidence="6" type="ORF">B7Z12_14505</name>
</gene>
<accession>A0A258D1S4</accession>
<evidence type="ECO:0000313" key="6">
    <source>
        <dbReference type="EMBL" id="OYX01282.1"/>
    </source>
</evidence>
<name>A0A258D1S4_CAUVI</name>
<evidence type="ECO:0000256" key="1">
    <source>
        <dbReference type="ARBA" id="ARBA00022679"/>
    </source>
</evidence>
<organism evidence="6 7">
    <name type="scientific">Caulobacter vibrioides</name>
    <name type="common">Caulobacter crescentus</name>
    <dbReference type="NCBI Taxonomy" id="155892"/>
    <lineage>
        <taxon>Bacteria</taxon>
        <taxon>Pseudomonadati</taxon>
        <taxon>Pseudomonadota</taxon>
        <taxon>Alphaproteobacteria</taxon>
        <taxon>Caulobacterales</taxon>
        <taxon>Caulobacteraceae</taxon>
        <taxon>Caulobacter</taxon>
    </lineage>
</organism>
<keyword evidence="3" id="KW-0418">Kinase</keyword>
<dbReference type="AlphaFoldDB" id="A0A258D1S4"/>
<evidence type="ECO:0000256" key="4">
    <source>
        <dbReference type="ARBA" id="ARBA00022840"/>
    </source>
</evidence>
<keyword evidence="2" id="KW-0547">Nucleotide-binding</keyword>
<dbReference type="GO" id="GO:0005524">
    <property type="term" value="F:ATP binding"/>
    <property type="evidence" value="ECO:0007669"/>
    <property type="project" value="UniProtKB-KW"/>
</dbReference>
<feature type="domain" description="Protein kinase" evidence="5">
    <location>
        <begin position="32"/>
        <end position="306"/>
    </location>
</feature>
<dbReference type="Gene3D" id="3.30.200.20">
    <property type="entry name" value="Phosphorylase Kinase, domain 1"/>
    <property type="match status" value="1"/>
</dbReference>
<dbReference type="InterPro" id="IPR011009">
    <property type="entry name" value="Kinase-like_dom_sf"/>
</dbReference>
<evidence type="ECO:0000313" key="7">
    <source>
        <dbReference type="Proteomes" id="UP000215616"/>
    </source>
</evidence>
<dbReference type="GO" id="GO:0004674">
    <property type="term" value="F:protein serine/threonine kinase activity"/>
    <property type="evidence" value="ECO:0007669"/>
    <property type="project" value="TreeGrafter"/>
</dbReference>
<dbReference type="PROSITE" id="PS00108">
    <property type="entry name" value="PROTEIN_KINASE_ST"/>
    <property type="match status" value="1"/>
</dbReference>
<dbReference type="CDD" id="cd14014">
    <property type="entry name" value="STKc_PknB_like"/>
    <property type="match status" value="1"/>
</dbReference>
<evidence type="ECO:0000256" key="2">
    <source>
        <dbReference type="ARBA" id="ARBA00022741"/>
    </source>
</evidence>
<dbReference type="InterPro" id="IPR000719">
    <property type="entry name" value="Prot_kinase_dom"/>
</dbReference>
<dbReference type="SUPFAM" id="SSF56112">
    <property type="entry name" value="Protein kinase-like (PK-like)"/>
    <property type="match status" value="1"/>
</dbReference>
<dbReference type="InterPro" id="IPR008271">
    <property type="entry name" value="Ser/Thr_kinase_AS"/>
</dbReference>
<dbReference type="PANTHER" id="PTHR43289:SF6">
    <property type="entry name" value="SERINE_THREONINE-PROTEIN KINASE NEKL-3"/>
    <property type="match status" value="1"/>
</dbReference>
<proteinExistence type="predicted"/>
<dbReference type="Pfam" id="PF00069">
    <property type="entry name" value="Pkinase"/>
    <property type="match status" value="1"/>
</dbReference>
<sequence>MHQANDHGGDAVHFEPFTPPSTEELDALIPGYKFLQFIERGGMGAVYKAVQKSLNRTVAVKLLPQVHRNKESFAERFKREAHALAQLNHPHIIAVHDFGETPDGQMYYAMEFVSGMDLQHLLKRAPPEPRQILTIITQVCEALQFAHEHGIVHRDIKPANILVDERGNVKVADFGLAKVMGQQAVDYTATGMTIGTPDYIAPEALDQSKSIDHRADIYSLGVMIYELFTGHVPKGVWEPPSIRSGADKGIDAVVSKAMQNNPEKRYQHVRDMTQVLEKLFKNSDNWKNFRRPPKSEILSTAGEPVRIPTNADTIRMEAATRPKLTPLLLEG</sequence>
<comment type="caution">
    <text evidence="6">The sequence shown here is derived from an EMBL/GenBank/DDBJ whole genome shotgun (WGS) entry which is preliminary data.</text>
</comment>
<protein>
    <recommendedName>
        <fullName evidence="5">Protein kinase domain-containing protein</fullName>
    </recommendedName>
</protein>
<dbReference type="PROSITE" id="PS50011">
    <property type="entry name" value="PROTEIN_KINASE_DOM"/>
    <property type="match status" value="1"/>
</dbReference>
<reference evidence="6 7" key="1">
    <citation type="submission" date="2017-03" db="EMBL/GenBank/DDBJ databases">
        <title>Lifting the veil on microbial sulfur biogeochemistry in mining wastewaters.</title>
        <authorList>
            <person name="Kantor R.S."/>
            <person name="Colenbrander Nelson T."/>
            <person name="Marshall S."/>
            <person name="Bennett D."/>
            <person name="Apte S."/>
            <person name="Camacho D."/>
            <person name="Thomas B.C."/>
            <person name="Warren L.A."/>
            <person name="Banfield J.F."/>
        </authorList>
    </citation>
    <scope>NUCLEOTIDE SEQUENCE [LARGE SCALE GENOMIC DNA]</scope>
    <source>
        <strain evidence="6">32-67-7</strain>
    </source>
</reference>
<keyword evidence="4" id="KW-0067">ATP-binding</keyword>
<dbReference type="PANTHER" id="PTHR43289">
    <property type="entry name" value="MITOGEN-ACTIVATED PROTEIN KINASE KINASE KINASE 20-RELATED"/>
    <property type="match status" value="1"/>
</dbReference>